<evidence type="ECO:0000313" key="2">
    <source>
        <dbReference type="EMBL" id="QDU70535.1"/>
    </source>
</evidence>
<reference evidence="2 3" key="1">
    <citation type="submission" date="2019-02" db="EMBL/GenBank/DDBJ databases">
        <title>Deep-cultivation of Planctomycetes and their phenomic and genomic characterization uncovers novel biology.</title>
        <authorList>
            <person name="Wiegand S."/>
            <person name="Jogler M."/>
            <person name="Boedeker C."/>
            <person name="Pinto D."/>
            <person name="Vollmers J."/>
            <person name="Rivas-Marin E."/>
            <person name="Kohn T."/>
            <person name="Peeters S.H."/>
            <person name="Heuer A."/>
            <person name="Rast P."/>
            <person name="Oberbeckmann S."/>
            <person name="Bunk B."/>
            <person name="Jeske O."/>
            <person name="Meyerdierks A."/>
            <person name="Storesund J.E."/>
            <person name="Kallscheuer N."/>
            <person name="Luecker S."/>
            <person name="Lage O.M."/>
            <person name="Pohl T."/>
            <person name="Merkel B.J."/>
            <person name="Hornburger P."/>
            <person name="Mueller R.-W."/>
            <person name="Bruemmer F."/>
            <person name="Labrenz M."/>
            <person name="Spormann A.M."/>
            <person name="Op den Camp H."/>
            <person name="Overmann J."/>
            <person name="Amann R."/>
            <person name="Jetten M.S.M."/>
            <person name="Mascher T."/>
            <person name="Medema M.H."/>
            <person name="Devos D.P."/>
            <person name="Kaster A.-K."/>
            <person name="Ovreas L."/>
            <person name="Rohde M."/>
            <person name="Galperin M.Y."/>
            <person name="Jogler C."/>
        </authorList>
    </citation>
    <scope>NUCLEOTIDE SEQUENCE [LARGE SCALE GENOMIC DNA]</scope>
    <source>
        <strain evidence="2 3">Pan265</strain>
    </source>
</reference>
<keyword evidence="1" id="KW-0472">Membrane</keyword>
<accession>A0A518BU73</accession>
<evidence type="ECO:0000313" key="3">
    <source>
        <dbReference type="Proteomes" id="UP000320386"/>
    </source>
</evidence>
<protein>
    <recommendedName>
        <fullName evidence="4">Type II secretion system protein G</fullName>
    </recommendedName>
</protein>
<evidence type="ECO:0000256" key="1">
    <source>
        <dbReference type="SAM" id="Phobius"/>
    </source>
</evidence>
<dbReference type="EMBL" id="CP036280">
    <property type="protein sequence ID" value="QDU70535.1"/>
    <property type="molecule type" value="Genomic_DNA"/>
</dbReference>
<feature type="transmembrane region" description="Helical" evidence="1">
    <location>
        <begin position="12"/>
        <end position="35"/>
    </location>
</feature>
<gene>
    <name evidence="2" type="ORF">Pan265_03630</name>
</gene>
<dbReference type="AlphaFoldDB" id="A0A518BU73"/>
<keyword evidence="1" id="KW-1133">Transmembrane helix</keyword>
<keyword evidence="3" id="KW-1185">Reference proteome</keyword>
<dbReference type="Proteomes" id="UP000320386">
    <property type="component" value="Chromosome"/>
</dbReference>
<sequence>MVTGRVNRGLSMLELLTVLAISTVMVGLLVPTLSWSRSVARETLCASHARQLHLLMVSFAQDDDYSRYAPTIEVGHDDLSYLWTGGYLHTTDITVCPATLNQVTVQRDDYEELQRASRHAYDEEGGHSYETFHHVSPGEFPGGLVINQHRQLSLKDPMRPADTFIVLDSDNDPDAGGMNDGLFGYNNLPDAATNNHGERGLNVAFLDGRIRFVTASQWVEVMLRSAHLNADSIDLVRARALYEPRIQWGLRQDGNDGLRYWLE</sequence>
<name>A0A518BU73_9BACT</name>
<evidence type="ECO:0008006" key="4">
    <source>
        <dbReference type="Google" id="ProtNLM"/>
    </source>
</evidence>
<organism evidence="2 3">
    <name type="scientific">Mucisphaera calidilacus</name>
    <dbReference type="NCBI Taxonomy" id="2527982"/>
    <lineage>
        <taxon>Bacteria</taxon>
        <taxon>Pseudomonadati</taxon>
        <taxon>Planctomycetota</taxon>
        <taxon>Phycisphaerae</taxon>
        <taxon>Phycisphaerales</taxon>
        <taxon>Phycisphaeraceae</taxon>
        <taxon>Mucisphaera</taxon>
    </lineage>
</organism>
<keyword evidence="1" id="KW-0812">Transmembrane</keyword>
<proteinExistence type="predicted"/>
<dbReference type="KEGG" id="mcad:Pan265_03630"/>